<dbReference type="OMA" id="WGRTEHC"/>
<dbReference type="GO" id="GO:0030659">
    <property type="term" value="C:cytoplasmic vesicle membrane"/>
    <property type="evidence" value="ECO:0007669"/>
    <property type="project" value="UniProtKB-SubCell"/>
</dbReference>
<comment type="function">
    <text evidence="9">May act as a GTPase-activating protein for Rab family protein(s). Involved in neuronal projections development, probably through a negative modulation of ARF6 function. Involved in the regulation of synaptic vesicle trafficking.</text>
</comment>
<evidence type="ECO:0000256" key="2">
    <source>
        <dbReference type="ARBA" id="ARBA00004184"/>
    </source>
</evidence>
<evidence type="ECO:0000256" key="9">
    <source>
        <dbReference type="ARBA" id="ARBA00046245"/>
    </source>
</evidence>
<dbReference type="AlphaFoldDB" id="H3AV72"/>
<evidence type="ECO:0000256" key="6">
    <source>
        <dbReference type="ARBA" id="ARBA00023136"/>
    </source>
</evidence>
<feature type="domain" description="TLDc" evidence="11">
    <location>
        <begin position="374"/>
        <end position="606"/>
    </location>
</feature>
<name>H3AV72_LATCH</name>
<keyword evidence="5" id="KW-0770">Synapse</keyword>
<evidence type="ECO:0000256" key="4">
    <source>
        <dbReference type="ARBA" id="ARBA00014206"/>
    </source>
</evidence>
<dbReference type="Pfam" id="PF00566">
    <property type="entry name" value="RabGAP-TBC"/>
    <property type="match status" value="1"/>
</dbReference>
<dbReference type="EMBL" id="AFYH01018345">
    <property type="status" value="NOT_ANNOTATED_CDS"/>
    <property type="molecule type" value="Genomic_DNA"/>
</dbReference>
<accession>H3AV72</accession>
<reference evidence="12" key="3">
    <citation type="submission" date="2025-09" db="UniProtKB">
        <authorList>
            <consortium name="Ensembl"/>
        </authorList>
    </citation>
    <scope>IDENTIFICATION</scope>
</reference>
<dbReference type="eggNOG" id="KOG2801">
    <property type="taxonomic scope" value="Eukaryota"/>
</dbReference>
<dbReference type="GO" id="GO:0012505">
    <property type="term" value="C:endomembrane system"/>
    <property type="evidence" value="ECO:0007669"/>
    <property type="project" value="UniProtKB-SubCell"/>
</dbReference>
<proteinExistence type="predicted"/>
<reference evidence="12" key="2">
    <citation type="submission" date="2025-08" db="UniProtKB">
        <authorList>
            <consortium name="Ensembl"/>
        </authorList>
    </citation>
    <scope>IDENTIFICATION</scope>
</reference>
<evidence type="ECO:0000256" key="5">
    <source>
        <dbReference type="ARBA" id="ARBA00023018"/>
    </source>
</evidence>
<dbReference type="Gene3D" id="1.10.472.80">
    <property type="entry name" value="Ypt/Rab-GAP domain of gyp1p, domain 3"/>
    <property type="match status" value="1"/>
</dbReference>
<evidence type="ECO:0000259" key="11">
    <source>
        <dbReference type="PROSITE" id="PS51886"/>
    </source>
</evidence>
<keyword evidence="6" id="KW-0472">Membrane</keyword>
<dbReference type="PANTHER" id="PTHR23354">
    <property type="entry name" value="NUCLEOLAR PROTEIN 7/ESTROGEN RECEPTOR COACTIVATOR-RELATED"/>
    <property type="match status" value="1"/>
</dbReference>
<keyword evidence="7" id="KW-0968">Cytoplasmic vesicle</keyword>
<dbReference type="HOGENOM" id="CLU_018035_1_1_1"/>
<dbReference type="Pfam" id="PF07534">
    <property type="entry name" value="TLD"/>
    <property type="match status" value="2"/>
</dbReference>
<organism evidence="12 13">
    <name type="scientific">Latimeria chalumnae</name>
    <name type="common">Coelacanth</name>
    <dbReference type="NCBI Taxonomy" id="7897"/>
    <lineage>
        <taxon>Eukaryota</taxon>
        <taxon>Metazoa</taxon>
        <taxon>Chordata</taxon>
        <taxon>Craniata</taxon>
        <taxon>Vertebrata</taxon>
        <taxon>Euteleostomi</taxon>
        <taxon>Coelacanthiformes</taxon>
        <taxon>Coelacanthidae</taxon>
        <taxon>Latimeria</taxon>
    </lineage>
</organism>
<dbReference type="Proteomes" id="UP000008672">
    <property type="component" value="Unassembled WGS sequence"/>
</dbReference>
<dbReference type="SMART" id="SM00164">
    <property type="entry name" value="TBC"/>
    <property type="match status" value="1"/>
</dbReference>
<evidence type="ECO:0000256" key="8">
    <source>
        <dbReference type="ARBA" id="ARBA00034103"/>
    </source>
</evidence>
<feature type="region of interest" description="Disordered" evidence="10">
    <location>
        <begin position="489"/>
        <end position="509"/>
    </location>
</feature>
<dbReference type="SMART" id="SM00584">
    <property type="entry name" value="TLDc"/>
    <property type="match status" value="1"/>
</dbReference>
<keyword evidence="13" id="KW-1185">Reference proteome</keyword>
<dbReference type="InterPro" id="IPR006571">
    <property type="entry name" value="TLDc_dom"/>
</dbReference>
<protein>
    <recommendedName>
        <fullName evidence="4">TBC1 domain family member 24</fullName>
    </recommendedName>
</protein>
<dbReference type="PANTHER" id="PTHR23354:SF124">
    <property type="entry name" value="TBC1 DOMAIN FAMILY MEMBER 24"/>
    <property type="match status" value="1"/>
</dbReference>
<dbReference type="STRING" id="7897.ENSLACP00000013543"/>
<reference evidence="13" key="1">
    <citation type="submission" date="2011-08" db="EMBL/GenBank/DDBJ databases">
        <title>The draft genome of Latimeria chalumnae.</title>
        <authorList>
            <person name="Di Palma F."/>
            <person name="Alfoldi J."/>
            <person name="Johnson J."/>
            <person name="Berlin A."/>
            <person name="Gnerre S."/>
            <person name="Jaffe D."/>
            <person name="MacCallum I."/>
            <person name="Young S."/>
            <person name="Walker B.J."/>
            <person name="Lander E."/>
            <person name="Lindblad-Toh K."/>
        </authorList>
    </citation>
    <scope>NUCLEOTIDE SEQUENCE [LARGE SCALE GENOMIC DNA]</scope>
    <source>
        <strain evidence="13">Wild caught</strain>
    </source>
</reference>
<evidence type="ECO:0000313" key="13">
    <source>
        <dbReference type="Proteomes" id="UP000008672"/>
    </source>
</evidence>
<dbReference type="InParanoid" id="H3AV72"/>
<dbReference type="GO" id="GO:0045202">
    <property type="term" value="C:synapse"/>
    <property type="evidence" value="ECO:0007669"/>
    <property type="project" value="UniProtKB-SubCell"/>
</dbReference>
<gene>
    <name evidence="12" type="primary">LOC102357677</name>
</gene>
<dbReference type="InterPro" id="IPR000195">
    <property type="entry name" value="Rab-GAP-TBC_dom"/>
</dbReference>
<dbReference type="GeneTree" id="ENSGT00410000025739"/>
<dbReference type="EMBL" id="AFYH01018346">
    <property type="status" value="NOT_ANNOTATED_CDS"/>
    <property type="molecule type" value="Genomic_DNA"/>
</dbReference>
<dbReference type="PROSITE" id="PS51886">
    <property type="entry name" value="TLDC"/>
    <property type="match status" value="1"/>
</dbReference>
<sequence length="608" mass="69324">TSSNILLELTVIFNRETTSDTPMLIFSDTENWEIDTLSCTECMQFVDWDKMPRQDTASKSSKDVLPQDFKGLKMMAREGYWANSYELRTQAYNQIIKNIQCRIVTPDAGVYRDIVGRMFGKQSISAHPLPEFVEDSLMPVYYLSTEGTIAVKKILVCIADQFPDITYCPDLPAIVALLLHYSEDDAECFESICKLINCNDTKKSYIDQTFLSYKASCMTFGDLANKYCPAAHRLIATTSQDVFDIYSEWLIWIFGDLPFLYAICILDVFLLEGYKVLYRIGLALLKQYRASVASKESKILNIQQDIRNFMRNISEHITVAQLLEKAFRIRLLSRKQIHLLQLANKTALTQKGITRIQRRQSVHIAVDMMNFGSSILTAQEMRVLWSWIPERFALFQPLLLFSTKDHGYSLNRFYLQSEGHEPTVLLLKTIDGEVCGAFLSSDWNERKKRNGKGSQFFGTGECLVFTVRPEMERYEWVMVKSPELAKATCPLPRSRSPSPVPTHFSTSRRRSLTNQSSSFLTVPFPTSADRYSPFLSLSHFELPSKTASMFMSGDNEAIIIGGGGGQALHIDADIHHGRTQHCDTFDNPPLCQETFQIQELEVWGFQTS</sequence>
<evidence type="ECO:0000256" key="7">
    <source>
        <dbReference type="ARBA" id="ARBA00023329"/>
    </source>
</evidence>
<dbReference type="Ensembl" id="ENSLACT00000013639.1">
    <property type="protein sequence ID" value="ENSLACP00000013543.1"/>
    <property type="gene ID" value="ENSLACG00000011924.1"/>
</dbReference>
<comment type="subcellular location">
    <subcellularLocation>
        <location evidence="1">Cytoplasmic vesicle membrane</location>
    </subcellularLocation>
    <subcellularLocation>
        <location evidence="2">Endomembrane system</location>
        <topology evidence="2">Peripheral membrane protein</topology>
    </subcellularLocation>
    <subcellularLocation>
        <location evidence="8">Synapse</location>
    </subcellularLocation>
</comment>
<evidence type="ECO:0000256" key="3">
    <source>
        <dbReference type="ARBA" id="ARBA00011546"/>
    </source>
</evidence>
<evidence type="ECO:0000313" key="12">
    <source>
        <dbReference type="Ensembl" id="ENSLACP00000013543.1"/>
    </source>
</evidence>
<evidence type="ECO:0000256" key="10">
    <source>
        <dbReference type="SAM" id="MobiDB-lite"/>
    </source>
</evidence>
<dbReference type="SUPFAM" id="SSF47923">
    <property type="entry name" value="Ypt/Rab-GAP domain of gyp1p"/>
    <property type="match status" value="2"/>
</dbReference>
<evidence type="ECO:0000256" key="1">
    <source>
        <dbReference type="ARBA" id="ARBA00004156"/>
    </source>
</evidence>
<dbReference type="InterPro" id="IPR035969">
    <property type="entry name" value="Rab-GAP_TBC_sf"/>
</dbReference>
<comment type="subunit">
    <text evidence="3">Interacts with ARF6.</text>
</comment>